<dbReference type="InterPro" id="IPR029016">
    <property type="entry name" value="GAF-like_dom_sf"/>
</dbReference>
<feature type="domain" description="GAF" evidence="2">
    <location>
        <begin position="185"/>
        <end position="333"/>
    </location>
</feature>
<accession>A0A9W7ADC6</accession>
<evidence type="ECO:0000256" key="1">
    <source>
        <dbReference type="ARBA" id="ARBA00038454"/>
    </source>
</evidence>
<dbReference type="EMBL" id="BRXW01000592">
    <property type="protein sequence ID" value="GMH68396.1"/>
    <property type="molecule type" value="Genomic_DNA"/>
</dbReference>
<evidence type="ECO:0000313" key="3">
    <source>
        <dbReference type="EMBL" id="GMH68396.1"/>
    </source>
</evidence>
<evidence type="ECO:0000259" key="2">
    <source>
        <dbReference type="SMART" id="SM00065"/>
    </source>
</evidence>
<proteinExistence type="inferred from homology"/>
<dbReference type="PROSITE" id="PS01320">
    <property type="entry name" value="UPF0067"/>
    <property type="match status" value="1"/>
</dbReference>
<sequence length="339" mass="37031">MSSLTSPLESLHPLVLYTKQNCSACTRAKQTLMWSTTTDPPTNLPNGLTQITGTSPLFPNISILVIDLKIDERGRDKVEFERLALVSGRRTVPVVFLGGEWIGGGDDIKRMGSDGTLLTKLLLSSIIDNDFVNDYIKQNKSVRIPPLLTPTISTSKTPIISQIIYNEVIKEIKGLIESESDLIANASNISSAIYNAIISSRGVQGCNWVGFYFTRRVENDGEGRVLVLGPFMGKPACRRIRFSEGVCGAAARTKEVQLVKDVHDFPGHIACDSASNSEVVIPLLSKENEVLGVFDLDCPVLNGYSEEDAEFLETVGRMLVEGSDWGILDREVEASEGGH</sequence>
<dbReference type="GO" id="GO:0033745">
    <property type="term" value="F:L-methionine-(R)-S-oxide reductase activity"/>
    <property type="evidence" value="ECO:0007669"/>
    <property type="project" value="TreeGrafter"/>
</dbReference>
<gene>
    <name evidence="3" type="ORF">TrLO_g15094</name>
</gene>
<dbReference type="SUPFAM" id="SSF52833">
    <property type="entry name" value="Thioredoxin-like"/>
    <property type="match status" value="1"/>
</dbReference>
<dbReference type="InterPro" id="IPR051330">
    <property type="entry name" value="Phosphatase_reg/MetRdx"/>
</dbReference>
<organism evidence="3 4">
    <name type="scientific">Triparma laevis f. longispina</name>
    <dbReference type="NCBI Taxonomy" id="1714387"/>
    <lineage>
        <taxon>Eukaryota</taxon>
        <taxon>Sar</taxon>
        <taxon>Stramenopiles</taxon>
        <taxon>Ochrophyta</taxon>
        <taxon>Bolidophyceae</taxon>
        <taxon>Parmales</taxon>
        <taxon>Triparmaceae</taxon>
        <taxon>Triparma</taxon>
    </lineage>
</organism>
<dbReference type="Gene3D" id="3.30.450.40">
    <property type="match status" value="1"/>
</dbReference>
<comment type="caution">
    <text evidence="3">The sequence shown here is derived from an EMBL/GenBank/DDBJ whole genome shotgun (WGS) entry which is preliminary data.</text>
</comment>
<dbReference type="PANTHER" id="PTHR21021">
    <property type="entry name" value="GAF/PUTATIVE CYTOSKELETAL PROTEIN"/>
    <property type="match status" value="1"/>
</dbReference>
<dbReference type="Proteomes" id="UP001165122">
    <property type="component" value="Unassembled WGS sequence"/>
</dbReference>
<dbReference type="InterPro" id="IPR000614">
    <property type="entry name" value="FRMsr_CS"/>
</dbReference>
<dbReference type="Pfam" id="PF13185">
    <property type="entry name" value="GAF_2"/>
    <property type="match status" value="1"/>
</dbReference>
<reference evidence="4" key="1">
    <citation type="journal article" date="2023" name="Commun. Biol.">
        <title>Genome analysis of Parmales, the sister group of diatoms, reveals the evolutionary specialization of diatoms from phago-mixotrophs to photoautotrophs.</title>
        <authorList>
            <person name="Ban H."/>
            <person name="Sato S."/>
            <person name="Yoshikawa S."/>
            <person name="Yamada K."/>
            <person name="Nakamura Y."/>
            <person name="Ichinomiya M."/>
            <person name="Sato N."/>
            <person name="Blanc-Mathieu R."/>
            <person name="Endo H."/>
            <person name="Kuwata A."/>
            <person name="Ogata H."/>
        </authorList>
    </citation>
    <scope>NUCLEOTIDE SEQUENCE [LARGE SCALE GENOMIC DNA]</scope>
    <source>
        <strain evidence="4">NIES 3700</strain>
    </source>
</reference>
<dbReference type="SUPFAM" id="SSF55781">
    <property type="entry name" value="GAF domain-like"/>
    <property type="match status" value="1"/>
</dbReference>
<dbReference type="AlphaFoldDB" id="A0A9W7ADC6"/>
<dbReference type="PROSITE" id="PS51354">
    <property type="entry name" value="GLUTAREDOXIN_2"/>
    <property type="match status" value="1"/>
</dbReference>
<dbReference type="OrthoDB" id="15735at2759"/>
<dbReference type="GO" id="GO:0005829">
    <property type="term" value="C:cytosol"/>
    <property type="evidence" value="ECO:0007669"/>
    <property type="project" value="TreeGrafter"/>
</dbReference>
<dbReference type="InterPro" id="IPR003018">
    <property type="entry name" value="GAF"/>
</dbReference>
<comment type="similarity">
    <text evidence="1">Belongs to the free Met sulfoxide reductase family.</text>
</comment>
<evidence type="ECO:0000313" key="4">
    <source>
        <dbReference type="Proteomes" id="UP001165122"/>
    </source>
</evidence>
<dbReference type="FunFam" id="3.30.450.40:FF:000008">
    <property type="entry name" value="GAF domain-containing proteins"/>
    <property type="match status" value="1"/>
</dbReference>
<protein>
    <recommendedName>
        <fullName evidence="2">GAF domain-containing protein</fullName>
    </recommendedName>
</protein>
<dbReference type="InterPro" id="IPR036249">
    <property type="entry name" value="Thioredoxin-like_sf"/>
</dbReference>
<name>A0A9W7ADC6_9STRA</name>
<dbReference type="PANTHER" id="PTHR21021:SF15">
    <property type="entry name" value="FREE METHIONINE-R-SULFOXIDE REDUCTASE"/>
    <property type="match status" value="1"/>
</dbReference>
<dbReference type="Gene3D" id="3.40.30.10">
    <property type="entry name" value="Glutaredoxin"/>
    <property type="match status" value="1"/>
</dbReference>
<keyword evidence="4" id="KW-1185">Reference proteome</keyword>
<dbReference type="SMART" id="SM00065">
    <property type="entry name" value="GAF"/>
    <property type="match status" value="1"/>
</dbReference>